<dbReference type="GO" id="GO:0072583">
    <property type="term" value="P:clathrin-dependent endocytosis"/>
    <property type="evidence" value="ECO:0007669"/>
    <property type="project" value="InterPro"/>
</dbReference>
<sequence>MGRPKNLRGFFEIIKDKATISKEIIISKLPNNTSSLNLAILRATSSEQSSTPPHENQIISILSFGHSSRNTASSCIESLMNRLHHTHNSYVSTKCLIIIHNIIKRGSFILQDQLSIYPSNGGKNYLNLSNFRDNSDQETWELSSLVRWYARILESLLLTSRVLGFFLSSEFKGPDSDYFLYYKSDKHKRDGDEEHEKEKVSALLNEELLKEIEVVVGLIEEISKASELLNLKQSKLVCQVMNLVSEDFYSAQKRIVIRLNEVKERMSNFSFGESVEFNCVMKRLKNCEEKVLFLFLNHKWIGFWDLVDELMREKIGTEKDGGRSVMVMSRKGRSSESARYDQRDLRLDDFRFSSGRFDLNRVQSGLRFLNI</sequence>
<dbReference type="GO" id="GO:0005794">
    <property type="term" value="C:Golgi apparatus"/>
    <property type="evidence" value="ECO:0007669"/>
    <property type="project" value="UniProtKB-SubCell"/>
</dbReference>
<dbReference type="Pfam" id="PF07651">
    <property type="entry name" value="ANTH"/>
    <property type="match status" value="1"/>
</dbReference>
<dbReference type="InterPro" id="IPR045192">
    <property type="entry name" value="AP180-like"/>
</dbReference>
<evidence type="ECO:0000313" key="10">
    <source>
        <dbReference type="EMBL" id="QBG82589.1"/>
    </source>
</evidence>
<dbReference type="GO" id="GO:0005905">
    <property type="term" value="C:clathrin-coated pit"/>
    <property type="evidence" value="ECO:0007669"/>
    <property type="project" value="UniProtKB-SubCell"/>
</dbReference>
<dbReference type="FunFam" id="1.25.40.90:FF:000035">
    <property type="entry name" value="Putative clathrin assembly protein At4g40080"/>
    <property type="match status" value="1"/>
</dbReference>
<evidence type="ECO:0000256" key="5">
    <source>
        <dbReference type="ARBA" id="ARBA00023034"/>
    </source>
</evidence>
<dbReference type="GO" id="GO:0032050">
    <property type="term" value="F:clathrin heavy chain binding"/>
    <property type="evidence" value="ECO:0007669"/>
    <property type="project" value="TreeGrafter"/>
</dbReference>
<dbReference type="AlphaFoldDB" id="A0A5B7LJV4"/>
<dbReference type="EMBL" id="MH837999">
    <property type="protein sequence ID" value="QBG82589.1"/>
    <property type="molecule type" value="Genomic_DNA"/>
</dbReference>
<evidence type="ECO:0000256" key="3">
    <source>
        <dbReference type="ARBA" id="ARBA00004600"/>
    </source>
</evidence>
<dbReference type="PANTHER" id="PTHR22951">
    <property type="entry name" value="CLATHRIN ASSEMBLY PROTEIN"/>
    <property type="match status" value="1"/>
</dbReference>
<keyword evidence="8" id="KW-0968">Cytoplasmic vesicle</keyword>
<dbReference type="GO" id="GO:0000149">
    <property type="term" value="F:SNARE binding"/>
    <property type="evidence" value="ECO:0007669"/>
    <property type="project" value="TreeGrafter"/>
</dbReference>
<evidence type="ECO:0000256" key="6">
    <source>
        <dbReference type="ARBA" id="ARBA00023136"/>
    </source>
</evidence>
<evidence type="ECO:0000256" key="1">
    <source>
        <dbReference type="ARBA" id="ARBA00004132"/>
    </source>
</evidence>
<dbReference type="GO" id="GO:0048268">
    <property type="term" value="P:clathrin coat assembly"/>
    <property type="evidence" value="ECO:0007669"/>
    <property type="project" value="InterPro"/>
</dbReference>
<dbReference type="GO" id="GO:0005545">
    <property type="term" value="F:1-phosphatidylinositol binding"/>
    <property type="evidence" value="ECO:0007669"/>
    <property type="project" value="TreeGrafter"/>
</dbReference>
<dbReference type="RefSeq" id="XP_026391084.1">
    <property type="nucleotide sequence ID" value="XM_026535299.1"/>
</dbReference>
<dbReference type="InterPro" id="IPR013809">
    <property type="entry name" value="ENTH"/>
</dbReference>
<evidence type="ECO:0000259" key="9">
    <source>
        <dbReference type="PROSITE" id="PS50942"/>
    </source>
</evidence>
<dbReference type="OrthoDB" id="44015at2759"/>
<evidence type="ECO:0000256" key="8">
    <source>
        <dbReference type="ARBA" id="ARBA00023329"/>
    </source>
</evidence>
<dbReference type="Gene3D" id="1.25.40.90">
    <property type="match status" value="1"/>
</dbReference>
<proteinExistence type="predicted"/>
<evidence type="ECO:0000256" key="2">
    <source>
        <dbReference type="ARBA" id="ARBA00004555"/>
    </source>
</evidence>
<dbReference type="GO" id="GO:0030136">
    <property type="term" value="C:clathrin-coated vesicle"/>
    <property type="evidence" value="ECO:0007669"/>
    <property type="project" value="UniProtKB-SubCell"/>
</dbReference>
<accession>A0A5B7LJV4</accession>
<evidence type="ECO:0000256" key="4">
    <source>
        <dbReference type="ARBA" id="ARBA00022583"/>
    </source>
</evidence>
<dbReference type="CDD" id="cd16987">
    <property type="entry name" value="ANTH_N_AP180_plant"/>
    <property type="match status" value="1"/>
</dbReference>
<dbReference type="InterPro" id="IPR008942">
    <property type="entry name" value="ENTH_VHS"/>
</dbReference>
<comment type="subcellular location">
    <subcellularLocation>
        <location evidence="1">Cytoplasmic vesicle</location>
        <location evidence="1">Clathrin-coated vesicle</location>
    </subcellularLocation>
    <subcellularLocation>
        <location evidence="2">Golgi apparatus</location>
    </subcellularLocation>
    <subcellularLocation>
        <location evidence="3">Membrane</location>
        <location evidence="3">Clathrin-coated pit</location>
    </subcellularLocation>
</comment>
<dbReference type="InterPro" id="IPR011417">
    <property type="entry name" value="ANTH_dom"/>
</dbReference>
<dbReference type="SUPFAM" id="SSF48464">
    <property type="entry name" value="ENTH/VHS domain"/>
    <property type="match status" value="1"/>
</dbReference>
<reference evidence="10" key="1">
    <citation type="journal article" date="2019" name="Plant Physiol.">
        <title>Purine permease-type benzylisoquinoline alkaloid transporters in opium poppy.</title>
        <authorList>
            <person name="Dastmalchi M."/>
            <person name="Chang L."/>
            <person name="Chen R."/>
            <person name="Yu L."/>
            <person name="Chen X."/>
            <person name="Hagel J."/>
            <person name="Facchini P.J."/>
        </authorList>
    </citation>
    <scope>NUCLEOTIDE SEQUENCE</scope>
</reference>
<dbReference type="KEGG" id="psom:113286703"/>
<organism evidence="10">
    <name type="scientific">Papaver somniferum</name>
    <name type="common">Opium poppy</name>
    <dbReference type="NCBI Taxonomy" id="3469"/>
    <lineage>
        <taxon>Eukaryota</taxon>
        <taxon>Viridiplantae</taxon>
        <taxon>Streptophyta</taxon>
        <taxon>Embryophyta</taxon>
        <taxon>Tracheophyta</taxon>
        <taxon>Spermatophyta</taxon>
        <taxon>Magnoliopsida</taxon>
        <taxon>Ranunculales</taxon>
        <taxon>Papaveraceae</taxon>
        <taxon>Papaveroideae</taxon>
        <taxon>Papaver</taxon>
    </lineage>
</organism>
<keyword evidence="4" id="KW-0254">Endocytosis</keyword>
<dbReference type="GeneID" id="113286703"/>
<dbReference type="SMART" id="SM00273">
    <property type="entry name" value="ENTH"/>
    <property type="match status" value="1"/>
</dbReference>
<keyword evidence="5" id="KW-0333">Golgi apparatus</keyword>
<keyword evidence="7" id="KW-0168">Coated pit</keyword>
<dbReference type="PROSITE" id="PS50942">
    <property type="entry name" value="ENTH"/>
    <property type="match status" value="1"/>
</dbReference>
<name>A0A5B7LJV4_PAPSO</name>
<dbReference type="GO" id="GO:0006900">
    <property type="term" value="P:vesicle budding from membrane"/>
    <property type="evidence" value="ECO:0007669"/>
    <property type="project" value="TreeGrafter"/>
</dbReference>
<protein>
    <submittedName>
        <fullName evidence="10">Putative clathrin assembly protein At4g40080</fullName>
    </submittedName>
</protein>
<dbReference type="InterPro" id="IPR048050">
    <property type="entry name" value="ANTH_N_plant"/>
</dbReference>
<feature type="domain" description="ENTH" evidence="9">
    <location>
        <begin position="28"/>
        <end position="167"/>
    </location>
</feature>
<dbReference type="PANTHER" id="PTHR22951:SF76">
    <property type="entry name" value="OS09G0468150 PROTEIN"/>
    <property type="match status" value="1"/>
</dbReference>
<keyword evidence="6" id="KW-0472">Membrane</keyword>
<evidence type="ECO:0000256" key="7">
    <source>
        <dbReference type="ARBA" id="ARBA00023176"/>
    </source>
</evidence>
<dbReference type="GO" id="GO:0005546">
    <property type="term" value="F:phosphatidylinositol-4,5-bisphosphate binding"/>
    <property type="evidence" value="ECO:0007669"/>
    <property type="project" value="TreeGrafter"/>
</dbReference>